<dbReference type="STRING" id="105231.A0A1Y1HPV7"/>
<dbReference type="InterPro" id="IPR044595">
    <property type="entry name" value="KMD1-4"/>
</dbReference>
<proteinExistence type="predicted"/>
<gene>
    <name evidence="2" type="ORF">KFL_000260560</name>
</gene>
<dbReference type="CDD" id="cd22152">
    <property type="entry name" value="F-box_AtAFR-like"/>
    <property type="match status" value="1"/>
</dbReference>
<accession>A0A1Y1HPV7</accession>
<dbReference type="InterPro" id="IPR015915">
    <property type="entry name" value="Kelch-typ_b-propeller"/>
</dbReference>
<name>A0A1Y1HPV7_KLENI</name>
<protein>
    <submittedName>
        <fullName evidence="2">Kelch-repeat protein</fullName>
    </submittedName>
</protein>
<dbReference type="Proteomes" id="UP000054558">
    <property type="component" value="Unassembled WGS sequence"/>
</dbReference>
<dbReference type="SUPFAM" id="SSF117281">
    <property type="entry name" value="Kelch motif"/>
    <property type="match status" value="1"/>
</dbReference>
<dbReference type="EMBL" id="DF236975">
    <property type="protein sequence ID" value="GAQ79239.1"/>
    <property type="molecule type" value="Genomic_DNA"/>
</dbReference>
<dbReference type="InterPro" id="IPR006652">
    <property type="entry name" value="Kelch_1"/>
</dbReference>
<organism evidence="2 3">
    <name type="scientific">Klebsormidium nitens</name>
    <name type="common">Green alga</name>
    <name type="synonym">Ulothrix nitens</name>
    <dbReference type="NCBI Taxonomy" id="105231"/>
    <lineage>
        <taxon>Eukaryota</taxon>
        <taxon>Viridiplantae</taxon>
        <taxon>Streptophyta</taxon>
        <taxon>Klebsormidiophyceae</taxon>
        <taxon>Klebsormidiales</taxon>
        <taxon>Klebsormidiaceae</taxon>
        <taxon>Klebsormidium</taxon>
    </lineage>
</organism>
<evidence type="ECO:0000313" key="3">
    <source>
        <dbReference type="Proteomes" id="UP000054558"/>
    </source>
</evidence>
<dbReference type="OMA" id="VMGSEYQ"/>
<dbReference type="PANTHER" id="PTHR46407">
    <property type="entry name" value="OS02G0208700 PROTEIN"/>
    <property type="match status" value="1"/>
</dbReference>
<dbReference type="GO" id="GO:2000762">
    <property type="term" value="P:regulation of phenylpropanoid metabolic process"/>
    <property type="evidence" value="ECO:0007669"/>
    <property type="project" value="InterPro"/>
</dbReference>
<dbReference type="PANTHER" id="PTHR46407:SF3">
    <property type="entry name" value="OS02G0208700 PROTEIN"/>
    <property type="match status" value="1"/>
</dbReference>
<evidence type="ECO:0000256" key="1">
    <source>
        <dbReference type="SAM" id="MobiDB-lite"/>
    </source>
</evidence>
<feature type="region of interest" description="Disordered" evidence="1">
    <location>
        <begin position="1"/>
        <end position="34"/>
    </location>
</feature>
<reference evidence="2 3" key="1">
    <citation type="journal article" date="2014" name="Nat. Commun.">
        <title>Klebsormidium flaccidum genome reveals primary factors for plant terrestrial adaptation.</title>
        <authorList>
            <person name="Hori K."/>
            <person name="Maruyama F."/>
            <person name="Fujisawa T."/>
            <person name="Togashi T."/>
            <person name="Yamamoto N."/>
            <person name="Seo M."/>
            <person name="Sato S."/>
            <person name="Yamada T."/>
            <person name="Mori H."/>
            <person name="Tajima N."/>
            <person name="Moriyama T."/>
            <person name="Ikeuchi M."/>
            <person name="Watanabe M."/>
            <person name="Wada H."/>
            <person name="Kobayashi K."/>
            <person name="Saito M."/>
            <person name="Masuda T."/>
            <person name="Sasaki-Sekimoto Y."/>
            <person name="Mashiguchi K."/>
            <person name="Awai K."/>
            <person name="Shimojima M."/>
            <person name="Masuda S."/>
            <person name="Iwai M."/>
            <person name="Nobusawa T."/>
            <person name="Narise T."/>
            <person name="Kondo S."/>
            <person name="Saito H."/>
            <person name="Sato R."/>
            <person name="Murakawa M."/>
            <person name="Ihara Y."/>
            <person name="Oshima-Yamada Y."/>
            <person name="Ohtaka K."/>
            <person name="Satoh M."/>
            <person name="Sonobe K."/>
            <person name="Ishii M."/>
            <person name="Ohtani R."/>
            <person name="Kanamori-Sato M."/>
            <person name="Honoki R."/>
            <person name="Miyazaki D."/>
            <person name="Mochizuki H."/>
            <person name="Umetsu J."/>
            <person name="Higashi K."/>
            <person name="Shibata D."/>
            <person name="Kamiya Y."/>
            <person name="Sato N."/>
            <person name="Nakamura Y."/>
            <person name="Tabata S."/>
            <person name="Ida S."/>
            <person name="Kurokawa K."/>
            <person name="Ohta H."/>
        </authorList>
    </citation>
    <scope>NUCLEOTIDE SEQUENCE [LARGE SCALE GENOMIC DNA]</scope>
    <source>
        <strain evidence="2 3">NIES-2285</strain>
    </source>
</reference>
<keyword evidence="3" id="KW-1185">Reference proteome</keyword>
<evidence type="ECO:0000313" key="2">
    <source>
        <dbReference type="EMBL" id="GAQ79239.1"/>
    </source>
</evidence>
<dbReference type="Gene3D" id="2.120.10.80">
    <property type="entry name" value="Kelch-type beta propeller"/>
    <property type="match status" value="1"/>
</dbReference>
<sequence>MSMATGTGERGGTRTTMSREEDDQNQGVEQPLMDGLPNDLARRCLARASRQAHAAMQMVCRSWAAFLNSAELLELRREAGVCEECLYMLAVADDAYRWGVLTPSSGAWRRLGSVPFLQPERILKHFHTCPAGQGLLLVLGGSVWEPVSFLGASSGAWVQKLAATREVWVFQSTTSTWRPGPPMLTARRGRFACALVGNKIIVAGGSDLAGRPLCDAEVLDLCLPGEIDGFRWEALPPMSLARKDCLGAAIEGRFWAVSGRRGGIDNAFLNLHQSAAVLDLKDGTWSTVGGMWFSSEPPEHLAVFNGRIVASDSLGRRHRVKTYDESSGSWSDVGDESRGGKTVVGLAAVEKQLYAVSWDALDSKIDGACITRL</sequence>
<dbReference type="AlphaFoldDB" id="A0A1Y1HPV7"/>
<dbReference type="OrthoDB" id="45365at2759"/>
<dbReference type="Pfam" id="PF01344">
    <property type="entry name" value="Kelch_1"/>
    <property type="match status" value="1"/>
</dbReference>
<dbReference type="GO" id="GO:0080037">
    <property type="term" value="P:negative regulation of cytokinin-activated signaling pathway"/>
    <property type="evidence" value="ECO:0007669"/>
    <property type="project" value="InterPro"/>
</dbReference>